<comment type="caution">
    <text evidence="2">The sequence shown here is derived from an EMBL/GenBank/DDBJ whole genome shotgun (WGS) entry which is preliminary data.</text>
</comment>
<dbReference type="AlphaFoldDB" id="A0A5F2BNH4"/>
<dbReference type="Proteomes" id="UP000298429">
    <property type="component" value="Unassembled WGS sequence"/>
</dbReference>
<dbReference type="RefSeq" id="WP_135670061.1">
    <property type="nucleotide sequence ID" value="NZ_RQGN01000028.1"/>
</dbReference>
<evidence type="ECO:0000313" key="3">
    <source>
        <dbReference type="Proteomes" id="UP000298429"/>
    </source>
</evidence>
<keyword evidence="1" id="KW-0812">Transmembrane</keyword>
<protein>
    <submittedName>
        <fullName evidence="2">Uncharacterized protein</fullName>
    </submittedName>
</protein>
<reference evidence="2 3" key="1">
    <citation type="journal article" date="2019" name="PLoS Negl. Trop. Dis.">
        <title>Revisiting the worldwide diversity of Leptospira species in the environment.</title>
        <authorList>
            <person name="Vincent A.T."/>
            <person name="Schiettekatte O."/>
            <person name="Bourhy P."/>
            <person name="Veyrier F.J."/>
            <person name="Picardeau M."/>
        </authorList>
    </citation>
    <scope>NUCLEOTIDE SEQUENCE [LARGE SCALE GENOMIC DNA]</scope>
    <source>
        <strain evidence="2 3">201702444</strain>
    </source>
</reference>
<sequence length="220" mass="25405">MISKSLLSKILTLIFPIAILSGNLYLYNTTKNRIETFTVQPPFLAFDFTNSYLGDRNSRISHLLDQNPTTTWTKRRPSTAPEDFLVELRQTHHLANGKPAISKWKTLHIVGCKQTSGELKLDLILRESIDMDKELRLPKDKLLGERILNFSESKHFSIPLDSYYKPEATEEFPQKMFIWTVKGTWPKEISDAATSKTYLNEPSQNAREELCLEDIWLSEN</sequence>
<evidence type="ECO:0000256" key="1">
    <source>
        <dbReference type="SAM" id="Phobius"/>
    </source>
</evidence>
<dbReference type="EMBL" id="RQGN01000028">
    <property type="protein sequence ID" value="TGM07125.1"/>
    <property type="molecule type" value="Genomic_DNA"/>
</dbReference>
<evidence type="ECO:0000313" key="2">
    <source>
        <dbReference type="EMBL" id="TGM07125.1"/>
    </source>
</evidence>
<dbReference type="OrthoDB" id="338843at2"/>
<gene>
    <name evidence="2" type="ORF">EHQ76_05225</name>
</gene>
<accession>A0A5F2BNH4</accession>
<keyword evidence="1" id="KW-0472">Membrane</keyword>
<name>A0A5F2BNH4_9LEPT</name>
<proteinExistence type="predicted"/>
<keyword evidence="1" id="KW-1133">Transmembrane helix</keyword>
<feature type="transmembrane region" description="Helical" evidence="1">
    <location>
        <begin position="6"/>
        <end position="27"/>
    </location>
</feature>
<organism evidence="2 3">
    <name type="scientific">Leptospira barantonii</name>
    <dbReference type="NCBI Taxonomy" id="2023184"/>
    <lineage>
        <taxon>Bacteria</taxon>
        <taxon>Pseudomonadati</taxon>
        <taxon>Spirochaetota</taxon>
        <taxon>Spirochaetia</taxon>
        <taxon>Leptospirales</taxon>
        <taxon>Leptospiraceae</taxon>
        <taxon>Leptospira</taxon>
    </lineage>
</organism>